<feature type="modified residue" description="4-aspartylphosphate" evidence="2">
    <location>
        <position position="78"/>
    </location>
</feature>
<dbReference type="Gene3D" id="3.40.50.2300">
    <property type="match status" value="1"/>
</dbReference>
<dbReference type="Pfam" id="PF00072">
    <property type="entry name" value="Response_reg"/>
    <property type="match status" value="1"/>
</dbReference>
<sequence>MGTRYWIMNHSDRTDGPADKGLDESSPKRVIIVDDDPAALKLETRLLEDSGWEVKSFCEPEVAREAISREIPDVVLLDLMMPGVDGMAFLSELRNIPALNRTRMIVVTAKSFAADVDKAFENGADGYVIKPFTPEKMLKELEGADDFEVTFWGIRGTLPRPGNLSIKYGGNTSCVSVRLSKERLFIFDAGSGIKELSDHIMATRKGKFKANLMISHPHWDHINAFPFFVPLYIPGNEISLYGPSQGAAHSLRKIMADQMDGTYFPVTLNEFSAKVSYDDLVQGSCVIDGVKVRTMLLSHPGNCLGYRIDHGGRCFCYITDNELFPEDSQYYSEDFRQRLINFISGADILVHDTTYFDEEYPKKVLWGHSCVGLVAKLAHDADVKRWYLFHHDPDHSDADVERKCFEAHKILRSLGSDTKCFIAREKSTVTP</sequence>
<reference evidence="4 5" key="1">
    <citation type="journal article" date="2017" name="ISME J.">
        <title>Potential for microbial H2 and metal transformations associated with novel bacteria and archaea in deep terrestrial subsurface sediments.</title>
        <authorList>
            <person name="Hernsdorf A.W."/>
            <person name="Amano Y."/>
            <person name="Miyakawa K."/>
            <person name="Ise K."/>
            <person name="Suzuki Y."/>
            <person name="Anantharaman K."/>
            <person name="Probst A."/>
            <person name="Burstein D."/>
            <person name="Thomas B.C."/>
            <person name="Banfield J.F."/>
        </authorList>
    </citation>
    <scope>NUCLEOTIDE SEQUENCE [LARGE SCALE GENOMIC DNA]</scope>
    <source>
        <strain evidence="4">HGW-Wallbacteria-1</strain>
    </source>
</reference>
<dbReference type="AlphaFoldDB" id="A0A2N1PNJ4"/>
<name>A0A2N1PNJ4_9BACT</name>
<dbReference type="PANTHER" id="PTHR44591">
    <property type="entry name" value="STRESS RESPONSE REGULATOR PROTEIN 1"/>
    <property type="match status" value="1"/>
</dbReference>
<dbReference type="PROSITE" id="PS50110">
    <property type="entry name" value="RESPONSE_REGULATORY"/>
    <property type="match status" value="1"/>
</dbReference>
<dbReference type="InterPro" id="IPR001789">
    <property type="entry name" value="Sig_transdc_resp-reg_receiver"/>
</dbReference>
<keyword evidence="1 2" id="KW-0597">Phosphoprotein</keyword>
<dbReference type="InterPro" id="IPR011006">
    <property type="entry name" value="CheY-like_superfamily"/>
</dbReference>
<evidence type="ECO:0000256" key="2">
    <source>
        <dbReference type="PROSITE-ProRule" id="PRU00169"/>
    </source>
</evidence>
<dbReference type="SUPFAM" id="SSF56281">
    <property type="entry name" value="Metallo-hydrolase/oxidoreductase"/>
    <property type="match status" value="1"/>
</dbReference>
<dbReference type="Pfam" id="PF12706">
    <property type="entry name" value="Lactamase_B_2"/>
    <property type="match status" value="1"/>
</dbReference>
<dbReference type="InterPro" id="IPR001279">
    <property type="entry name" value="Metallo-B-lactamas"/>
</dbReference>
<dbReference type="CDD" id="cd07715">
    <property type="entry name" value="TaR3-like_MBL-fold"/>
    <property type="match status" value="1"/>
</dbReference>
<feature type="domain" description="Response regulatory" evidence="3">
    <location>
        <begin position="29"/>
        <end position="145"/>
    </location>
</feature>
<comment type="caution">
    <text evidence="4">The sequence shown here is derived from an EMBL/GenBank/DDBJ whole genome shotgun (WGS) entry which is preliminary data.</text>
</comment>
<protein>
    <recommendedName>
        <fullName evidence="3">Response regulatory domain-containing protein</fullName>
    </recommendedName>
</protein>
<dbReference type="SUPFAM" id="SSF52172">
    <property type="entry name" value="CheY-like"/>
    <property type="match status" value="1"/>
</dbReference>
<accession>A0A2N1PNJ4</accession>
<evidence type="ECO:0000313" key="4">
    <source>
        <dbReference type="EMBL" id="PKK89897.1"/>
    </source>
</evidence>
<dbReference type="Proteomes" id="UP000233256">
    <property type="component" value="Unassembled WGS sequence"/>
</dbReference>
<dbReference type="PANTHER" id="PTHR44591:SF3">
    <property type="entry name" value="RESPONSE REGULATORY DOMAIN-CONTAINING PROTEIN"/>
    <property type="match status" value="1"/>
</dbReference>
<dbReference type="GO" id="GO:0000160">
    <property type="term" value="P:phosphorelay signal transduction system"/>
    <property type="evidence" value="ECO:0007669"/>
    <property type="project" value="InterPro"/>
</dbReference>
<dbReference type="SMART" id="SM00448">
    <property type="entry name" value="REC"/>
    <property type="match status" value="1"/>
</dbReference>
<dbReference type="Gene3D" id="3.60.15.10">
    <property type="entry name" value="Ribonuclease Z/Hydroxyacylglutathione hydrolase-like"/>
    <property type="match status" value="1"/>
</dbReference>
<organism evidence="4 5">
    <name type="scientific">Candidatus Wallbacteria bacterium HGW-Wallbacteria-1</name>
    <dbReference type="NCBI Taxonomy" id="2013854"/>
    <lineage>
        <taxon>Bacteria</taxon>
        <taxon>Candidatus Walliibacteriota</taxon>
    </lineage>
</organism>
<gene>
    <name evidence="4" type="ORF">CVV64_12155</name>
</gene>
<proteinExistence type="predicted"/>
<evidence type="ECO:0000259" key="3">
    <source>
        <dbReference type="PROSITE" id="PS50110"/>
    </source>
</evidence>
<dbReference type="InterPro" id="IPR036866">
    <property type="entry name" value="RibonucZ/Hydroxyglut_hydro"/>
</dbReference>
<evidence type="ECO:0000313" key="5">
    <source>
        <dbReference type="Proteomes" id="UP000233256"/>
    </source>
</evidence>
<evidence type="ECO:0000256" key="1">
    <source>
        <dbReference type="ARBA" id="ARBA00022553"/>
    </source>
</evidence>
<dbReference type="EMBL" id="PGXC01000010">
    <property type="protein sequence ID" value="PKK89897.1"/>
    <property type="molecule type" value="Genomic_DNA"/>
</dbReference>
<dbReference type="InterPro" id="IPR050595">
    <property type="entry name" value="Bact_response_regulator"/>
</dbReference>
<dbReference type="CDD" id="cd00156">
    <property type="entry name" value="REC"/>
    <property type="match status" value="1"/>
</dbReference>